<dbReference type="InterPro" id="IPR048550">
    <property type="entry name" value="KRR1-like_KH1_euk"/>
</dbReference>
<comment type="subcellular location">
    <subcellularLocation>
        <location evidence="1 8">Nucleus</location>
        <location evidence="1 8">Nucleolus</location>
    </subcellularLocation>
</comment>
<feature type="domain" description="KRR1 small subunit processome component second KH" evidence="11">
    <location>
        <begin position="144"/>
        <end position="235"/>
    </location>
</feature>
<name>A0AAU9SZC0_THLAR</name>
<evidence type="ECO:0000256" key="5">
    <source>
        <dbReference type="ARBA" id="ARBA00022884"/>
    </source>
</evidence>
<dbReference type="PIRSF" id="PIRSF006515">
    <property type="entry name" value="KRR1"/>
    <property type="match status" value="1"/>
</dbReference>
<keyword evidence="5 8" id="KW-0694">RNA-binding</keyword>
<dbReference type="FunFam" id="3.30.1370.10:FF:000011">
    <property type="entry name" value="KRR1 small subunit processome component"/>
    <property type="match status" value="1"/>
</dbReference>
<dbReference type="GO" id="GO:0032040">
    <property type="term" value="C:small-subunit processome"/>
    <property type="evidence" value="ECO:0007669"/>
    <property type="project" value="TreeGrafter"/>
</dbReference>
<dbReference type="PANTHER" id="PTHR12581">
    <property type="entry name" value="HIV-1 REV BINDING PROTEIN 2, 3"/>
    <property type="match status" value="1"/>
</dbReference>
<dbReference type="PANTHER" id="PTHR12581:SF0">
    <property type="entry name" value="KRR1 SMALL SUBUNIT PROCESSOME COMPONENT HOMOLOG"/>
    <property type="match status" value="1"/>
</dbReference>
<dbReference type="InterPro" id="IPR041174">
    <property type="entry name" value="KRR1-like_KH1"/>
</dbReference>
<comment type="function">
    <text evidence="8">Required for 40S ribosome biogenesis. Involved in nucleolar processing of pre-18S ribosomal RNA and ribosome assembly.</text>
</comment>
<dbReference type="FunFam" id="3.30.1370.10:FF:000014">
    <property type="entry name" value="KRR1 small subunit processome component"/>
    <property type="match status" value="1"/>
</dbReference>
<feature type="compositionally biased region" description="Basic residues" evidence="9">
    <location>
        <begin position="249"/>
        <end position="265"/>
    </location>
</feature>
<proteinExistence type="inferred from homology"/>
<feature type="compositionally biased region" description="Basic residues" evidence="9">
    <location>
        <begin position="393"/>
        <end position="402"/>
    </location>
</feature>
<accession>A0AAU9SZC0</accession>
<dbReference type="EMBL" id="OU466862">
    <property type="protein sequence ID" value="CAH2073529.1"/>
    <property type="molecule type" value="Genomic_DNA"/>
</dbReference>
<evidence type="ECO:0000256" key="4">
    <source>
        <dbReference type="ARBA" id="ARBA00022552"/>
    </source>
</evidence>
<evidence type="ECO:0000256" key="8">
    <source>
        <dbReference type="PIRNR" id="PIRNR006515"/>
    </source>
</evidence>
<dbReference type="Proteomes" id="UP000836841">
    <property type="component" value="Chromosome 6"/>
</dbReference>
<feature type="compositionally biased region" description="Basic and acidic residues" evidence="9">
    <location>
        <begin position="346"/>
        <end position="362"/>
    </location>
</feature>
<feature type="region of interest" description="Disordered" evidence="9">
    <location>
        <begin position="1"/>
        <end position="41"/>
    </location>
</feature>
<feature type="compositionally biased region" description="Basic residues" evidence="9">
    <location>
        <begin position="363"/>
        <end position="375"/>
    </location>
</feature>
<reference evidence="12 13" key="1">
    <citation type="submission" date="2022-03" db="EMBL/GenBank/DDBJ databases">
        <authorList>
            <person name="Nunn A."/>
            <person name="Chopra R."/>
            <person name="Nunn A."/>
            <person name="Contreras Garrido A."/>
        </authorList>
    </citation>
    <scope>NUCLEOTIDE SEQUENCE [LARGE SCALE GENOMIC DNA]</scope>
</reference>
<dbReference type="CDD" id="cd22393">
    <property type="entry name" value="KH-I_KRR1_rpt1"/>
    <property type="match status" value="1"/>
</dbReference>
<dbReference type="GO" id="GO:0003723">
    <property type="term" value="F:RNA binding"/>
    <property type="evidence" value="ECO:0007669"/>
    <property type="project" value="UniProtKB-KW"/>
</dbReference>
<dbReference type="InterPro" id="IPR024166">
    <property type="entry name" value="rRNA_assembly_KRR1"/>
</dbReference>
<dbReference type="InterPro" id="IPR048549">
    <property type="entry name" value="KRR1-like_KH2_euk"/>
</dbReference>
<feature type="compositionally biased region" description="Basic and acidic residues" evidence="9">
    <location>
        <begin position="285"/>
        <end position="304"/>
    </location>
</feature>
<gene>
    <name evidence="12" type="ORF">TAV2_LOCUS18790</name>
</gene>
<evidence type="ECO:0000256" key="2">
    <source>
        <dbReference type="ARBA" id="ARBA00009344"/>
    </source>
</evidence>
<dbReference type="CDD" id="cd22394">
    <property type="entry name" value="KH-I_KRR1_rpt2"/>
    <property type="match status" value="1"/>
</dbReference>
<evidence type="ECO:0000313" key="13">
    <source>
        <dbReference type="Proteomes" id="UP000836841"/>
    </source>
</evidence>
<dbReference type="Pfam" id="PF17903">
    <property type="entry name" value="KH_KRR1_1st"/>
    <property type="match status" value="1"/>
</dbReference>
<dbReference type="Gene3D" id="3.30.1370.10">
    <property type="entry name" value="K Homology domain, type 1"/>
    <property type="match status" value="2"/>
</dbReference>
<dbReference type="SUPFAM" id="SSF54791">
    <property type="entry name" value="Eukaryotic type KH-domain (KH-domain type I)"/>
    <property type="match status" value="1"/>
</dbReference>
<protein>
    <recommendedName>
        <fullName evidence="8">KRR1 small subunit processome component</fullName>
    </recommendedName>
    <alternativeName>
        <fullName evidence="8">KRR-R motif-containing protein 1</fullName>
    </alternativeName>
</protein>
<feature type="region of interest" description="Disordered" evidence="9">
    <location>
        <begin position="244"/>
        <end position="402"/>
    </location>
</feature>
<dbReference type="AlphaFoldDB" id="A0AAU9SZC0"/>
<evidence type="ECO:0000256" key="9">
    <source>
        <dbReference type="SAM" id="MobiDB-lite"/>
    </source>
</evidence>
<feature type="compositionally biased region" description="Basic residues" evidence="9">
    <location>
        <begin position="23"/>
        <end position="32"/>
    </location>
</feature>
<evidence type="ECO:0000256" key="1">
    <source>
        <dbReference type="ARBA" id="ARBA00004604"/>
    </source>
</evidence>
<comment type="similarity">
    <text evidence="2 8">Belongs to the KRR1 family.</text>
</comment>
<dbReference type="GO" id="GO:0006364">
    <property type="term" value="P:rRNA processing"/>
    <property type="evidence" value="ECO:0007669"/>
    <property type="project" value="UniProtKB-KW"/>
</dbReference>
<evidence type="ECO:0000256" key="7">
    <source>
        <dbReference type="ARBA" id="ARBA00023274"/>
    </source>
</evidence>
<dbReference type="InterPro" id="IPR048548">
    <property type="entry name" value="KRR1-like_KH2"/>
</dbReference>
<feature type="domain" description="KRR1 small subunit processome component first KH" evidence="10">
    <location>
        <begin position="62"/>
        <end position="142"/>
    </location>
</feature>
<evidence type="ECO:0000256" key="6">
    <source>
        <dbReference type="ARBA" id="ARBA00023242"/>
    </source>
</evidence>
<keyword evidence="4 8" id="KW-0698">rRNA processing</keyword>
<feature type="compositionally biased region" description="Basic and acidic residues" evidence="9">
    <location>
        <begin position="10"/>
        <end position="22"/>
    </location>
</feature>
<feature type="compositionally biased region" description="Basic and acidic residues" evidence="9">
    <location>
        <begin position="314"/>
        <end position="325"/>
    </location>
</feature>
<keyword evidence="6 8" id="KW-0539">Nucleus</keyword>
<evidence type="ECO:0000256" key="3">
    <source>
        <dbReference type="ARBA" id="ARBA00022517"/>
    </source>
</evidence>
<evidence type="ECO:0000313" key="12">
    <source>
        <dbReference type="EMBL" id="CAH2073529.1"/>
    </source>
</evidence>
<comment type="subunit">
    <text evidence="8">Component of the ribosomal small subunit (SSU) processome.</text>
</comment>
<evidence type="ECO:0000259" key="11">
    <source>
        <dbReference type="Pfam" id="PF21800"/>
    </source>
</evidence>
<sequence>MSSSMMEVEQPVHEEPNPVEKKERKKGKHNKPKPWDDDPNIDRWTIEKFDPAWNPTGMLEVSSFSTLFPQYREKYLQDSWPRVESALKEYGVACKLNLVEGSMTVSTTRKTRDPYIIVKAKDLIKLLARSVPAPQAIKILEDEMQCDIIKIGGLVRNKERFVKRRQRLVGPNSSTLKALEILTDCYILVQGSTVAAMGSFKGLKQVRRIVEECLKNKLHPVYNIKILMIRNELAKDPALANESWDKHLPKYKPKNVQQKKPKEKKSKSEEKKSDSLFPLPQKPSKAREDLELESGEYHRSEQKKKDARWKKKLEKQAEKSRENEINRAASYIPPEEPMQNGNNSNRSEEGKEDVTELAESLKSKTKALKKEKKRRERVDANEFIAVDTGDKSSKKKSKVTRD</sequence>
<keyword evidence="3 8" id="KW-0690">Ribosome biogenesis</keyword>
<dbReference type="InterPro" id="IPR036612">
    <property type="entry name" value="KH_dom_type_1_sf"/>
</dbReference>
<keyword evidence="7 8" id="KW-0687">Ribonucleoprotein</keyword>
<dbReference type="Pfam" id="PF21800">
    <property type="entry name" value="KH_KRR1_2nd"/>
    <property type="match status" value="1"/>
</dbReference>
<keyword evidence="13" id="KW-1185">Reference proteome</keyword>
<organism evidence="12 13">
    <name type="scientific">Thlaspi arvense</name>
    <name type="common">Field penny-cress</name>
    <dbReference type="NCBI Taxonomy" id="13288"/>
    <lineage>
        <taxon>Eukaryota</taxon>
        <taxon>Viridiplantae</taxon>
        <taxon>Streptophyta</taxon>
        <taxon>Embryophyta</taxon>
        <taxon>Tracheophyta</taxon>
        <taxon>Spermatophyta</taxon>
        <taxon>Magnoliopsida</taxon>
        <taxon>eudicotyledons</taxon>
        <taxon>Gunneridae</taxon>
        <taxon>Pentapetalae</taxon>
        <taxon>rosids</taxon>
        <taxon>malvids</taxon>
        <taxon>Brassicales</taxon>
        <taxon>Brassicaceae</taxon>
        <taxon>Thlaspideae</taxon>
        <taxon>Thlaspi</taxon>
    </lineage>
</organism>
<evidence type="ECO:0000259" key="10">
    <source>
        <dbReference type="Pfam" id="PF17903"/>
    </source>
</evidence>